<dbReference type="GO" id="GO:0005634">
    <property type="term" value="C:nucleus"/>
    <property type="evidence" value="ECO:0007669"/>
    <property type="project" value="TreeGrafter"/>
</dbReference>
<dbReference type="AlphaFoldDB" id="A0A0D6ESZ4"/>
<accession>A0A0D6ESZ4</accession>
<gene>
    <name evidence="6" type="primary">SPOSA6832_04990</name>
</gene>
<keyword evidence="2" id="KW-0808">Transferase</keyword>
<dbReference type="InterPro" id="IPR051038">
    <property type="entry name" value="RMT2/GAMT_Mtase"/>
</dbReference>
<dbReference type="SUPFAM" id="SSF48403">
    <property type="entry name" value="Ankyrin repeat"/>
    <property type="match status" value="1"/>
</dbReference>
<dbReference type="SUPFAM" id="SSF53335">
    <property type="entry name" value="S-adenosyl-L-methionine-dependent methyltransferases"/>
    <property type="match status" value="1"/>
</dbReference>
<organism evidence="6 7">
    <name type="scientific">Sporidiobolus salmonicolor</name>
    <name type="common">Yeast-like fungus</name>
    <name type="synonym">Sporobolomyces salmonicolor</name>
    <dbReference type="NCBI Taxonomy" id="5005"/>
    <lineage>
        <taxon>Eukaryota</taxon>
        <taxon>Fungi</taxon>
        <taxon>Dikarya</taxon>
        <taxon>Basidiomycota</taxon>
        <taxon>Pucciniomycotina</taxon>
        <taxon>Microbotryomycetes</taxon>
        <taxon>Sporidiobolales</taxon>
        <taxon>Sporidiobolaceae</taxon>
        <taxon>Sporobolomyces</taxon>
    </lineage>
</organism>
<keyword evidence="3" id="KW-0949">S-adenosyl-L-methionine</keyword>
<evidence type="ECO:0000259" key="5">
    <source>
        <dbReference type="PROSITE" id="PS51559"/>
    </source>
</evidence>
<sequence>MPAKLPTAPPIAISSTNPFSALDAAEIDEHLALSLRLIDAVLDHDDQLVRKLVLEEKVDCWVQDQQGWTSLHAAAGHCKKRKTWSADNGGLHRTDTGNTEHLNLLLRKGNAVWNIVDTIGCSAGDIAYSMNNTAAYELLLAEGVRAEMLRAVLEAVNEGAASDDGQEASAVEAERDEDAARVDRSTPSEPPSKPSTASDNAHFLSRPLTFTRDSSGQEIALDEEGNGVMMGWEAPIMEATARAMCEDGWGDRKGKARDELVREEEEGERESLRVMNVGFGLGLIDTHLQFYAPTLHLIIEPHPSVLEHARAKGWFEKPGVRFYKGTWQQYMKDLEEGKEEYVAWDGVYFDTYSEHYSDLHRFFQSTPDLLSPSPSATFSFFHGLGATSRAFYDVYTTVSELHLREVGLSTRWVEVEVLGEGREWEGTERKYWSEERAVGAYRLPVCRLEY</sequence>
<feature type="region of interest" description="Disordered" evidence="4">
    <location>
        <begin position="158"/>
        <end position="204"/>
    </location>
</feature>
<evidence type="ECO:0000313" key="6">
    <source>
        <dbReference type="EMBL" id="CEQ43084.1"/>
    </source>
</evidence>
<dbReference type="EMBL" id="CENE01000049">
    <property type="protein sequence ID" value="CEQ43084.1"/>
    <property type="molecule type" value="Genomic_DNA"/>
</dbReference>
<dbReference type="PROSITE" id="PS51559">
    <property type="entry name" value="SAM_RMT2"/>
    <property type="match status" value="1"/>
</dbReference>
<evidence type="ECO:0000256" key="4">
    <source>
        <dbReference type="SAM" id="MobiDB-lite"/>
    </source>
</evidence>
<reference evidence="7" key="1">
    <citation type="submission" date="2015-02" db="EMBL/GenBank/DDBJ databases">
        <authorList>
            <person name="Gon?alves P."/>
        </authorList>
    </citation>
    <scope>NUCLEOTIDE SEQUENCE [LARGE SCALE GENOMIC DNA]</scope>
</reference>
<dbReference type="PANTHER" id="PTHR32379">
    <property type="entry name" value="GUANIDINOACETATE N-METHYLTRANSFERASE"/>
    <property type="match status" value="1"/>
</dbReference>
<protein>
    <submittedName>
        <fullName evidence="6">SPOSA6832_04990-mRNA-1:cds</fullName>
    </submittedName>
</protein>
<keyword evidence="7" id="KW-1185">Reference proteome</keyword>
<dbReference type="PANTHER" id="PTHR32379:SF1">
    <property type="entry name" value="GUANIDINOACETATE N-METHYLTRANSFERASE"/>
    <property type="match status" value="1"/>
</dbReference>
<dbReference type="InterPro" id="IPR036770">
    <property type="entry name" value="Ankyrin_rpt-contain_sf"/>
</dbReference>
<evidence type="ECO:0000313" key="7">
    <source>
        <dbReference type="Proteomes" id="UP000243876"/>
    </source>
</evidence>
<evidence type="ECO:0000256" key="2">
    <source>
        <dbReference type="ARBA" id="ARBA00022679"/>
    </source>
</evidence>
<proteinExistence type="predicted"/>
<dbReference type="Proteomes" id="UP000243876">
    <property type="component" value="Unassembled WGS sequence"/>
</dbReference>
<dbReference type="OrthoDB" id="19014at2759"/>
<dbReference type="Gene3D" id="1.25.40.20">
    <property type="entry name" value="Ankyrin repeat-containing domain"/>
    <property type="match status" value="1"/>
</dbReference>
<dbReference type="GO" id="GO:0019702">
    <property type="term" value="F:protein arginine N5-methyltransferase activity"/>
    <property type="evidence" value="ECO:0007669"/>
    <property type="project" value="TreeGrafter"/>
</dbReference>
<dbReference type="InterPro" id="IPR029063">
    <property type="entry name" value="SAM-dependent_MTases_sf"/>
</dbReference>
<dbReference type="InterPro" id="IPR026480">
    <property type="entry name" value="RMT2_dom"/>
</dbReference>
<name>A0A0D6ESZ4_SPOSA</name>
<evidence type="ECO:0000256" key="3">
    <source>
        <dbReference type="ARBA" id="ARBA00022691"/>
    </source>
</evidence>
<evidence type="ECO:0000256" key="1">
    <source>
        <dbReference type="ARBA" id="ARBA00022603"/>
    </source>
</evidence>
<dbReference type="GO" id="GO:0032259">
    <property type="term" value="P:methylation"/>
    <property type="evidence" value="ECO:0007669"/>
    <property type="project" value="UniProtKB-KW"/>
</dbReference>
<feature type="domain" description="RMT2" evidence="5">
    <location>
        <begin position="194"/>
        <end position="450"/>
    </location>
</feature>
<keyword evidence="1" id="KW-0489">Methyltransferase</keyword>
<dbReference type="Gene3D" id="3.40.50.150">
    <property type="entry name" value="Vaccinia Virus protein VP39"/>
    <property type="match status" value="1"/>
</dbReference>
<dbReference type="GO" id="GO:0005737">
    <property type="term" value="C:cytoplasm"/>
    <property type="evidence" value="ECO:0007669"/>
    <property type="project" value="TreeGrafter"/>
</dbReference>
<feature type="non-terminal residue" evidence="6">
    <location>
        <position position="1"/>
    </location>
</feature>